<gene>
    <name evidence="7" type="ORF">HCA69_12715</name>
</gene>
<dbReference type="GO" id="GO:0005975">
    <property type="term" value="P:carbohydrate metabolic process"/>
    <property type="evidence" value="ECO:0007669"/>
    <property type="project" value="InterPro"/>
</dbReference>
<evidence type="ECO:0000256" key="5">
    <source>
        <dbReference type="ARBA" id="ARBA00023295"/>
    </source>
</evidence>
<dbReference type="EMBL" id="JAARWN010000014">
    <property type="protein sequence ID" value="MBC1937236.1"/>
    <property type="molecule type" value="Genomic_DNA"/>
</dbReference>
<dbReference type="PANTHER" id="PTHR30480:SF13">
    <property type="entry name" value="BETA-HEXOSAMINIDASE"/>
    <property type="match status" value="1"/>
</dbReference>
<dbReference type="InterPro" id="IPR036881">
    <property type="entry name" value="Glyco_hydro_3_C_sf"/>
</dbReference>
<evidence type="ECO:0000256" key="2">
    <source>
        <dbReference type="ARBA" id="ARBA00005336"/>
    </source>
</evidence>
<evidence type="ECO:0000256" key="1">
    <source>
        <dbReference type="ARBA" id="ARBA00001231"/>
    </source>
</evidence>
<reference evidence="7 8" key="1">
    <citation type="submission" date="2020-03" db="EMBL/GenBank/DDBJ databases">
        <title>Soil Listeria distribution.</title>
        <authorList>
            <person name="Liao J."/>
            <person name="Wiedmann M."/>
        </authorList>
    </citation>
    <scope>NUCLEOTIDE SEQUENCE [LARGE SCALE GENOMIC DNA]</scope>
    <source>
        <strain evidence="7 8">FSL L7-0741</strain>
    </source>
</reference>
<evidence type="ECO:0000313" key="8">
    <source>
        <dbReference type="Proteomes" id="UP000535908"/>
    </source>
</evidence>
<proteinExistence type="inferred from homology"/>
<evidence type="ECO:0000256" key="4">
    <source>
        <dbReference type="ARBA" id="ARBA00022801"/>
    </source>
</evidence>
<dbReference type="Gene3D" id="3.20.20.300">
    <property type="entry name" value="Glycoside hydrolase, family 3, N-terminal domain"/>
    <property type="match status" value="1"/>
</dbReference>
<dbReference type="Gene3D" id="3.40.50.1700">
    <property type="entry name" value="Glycoside hydrolase family 3 C-terminal domain"/>
    <property type="match status" value="1"/>
</dbReference>
<dbReference type="EC" id="3.2.1.52" evidence="3"/>
<comment type="catalytic activity">
    <reaction evidence="1">
        <text>Hydrolysis of terminal non-reducing N-acetyl-D-hexosamine residues in N-acetyl-beta-D-hexosaminides.</text>
        <dbReference type="EC" id="3.2.1.52"/>
    </reaction>
</comment>
<dbReference type="SUPFAM" id="SSF51445">
    <property type="entry name" value="(Trans)glycosidases"/>
    <property type="match status" value="1"/>
</dbReference>
<dbReference type="AlphaFoldDB" id="A0A7X0Y585"/>
<accession>A0A7X0Y585</accession>
<dbReference type="PANTHER" id="PTHR30480">
    <property type="entry name" value="BETA-HEXOSAMINIDASE-RELATED"/>
    <property type="match status" value="1"/>
</dbReference>
<dbReference type="InterPro" id="IPR050226">
    <property type="entry name" value="NagZ_Beta-hexosaminidase"/>
</dbReference>
<sequence>MTVDLTKKPFYLDAAQLKWVANTIATMSLEEKIRQLFVIAAGDAKDKTLQEVAEFEAGGVMLRPLKEADVRKVNTYLMSHSKIPPFLAANLETGSNGLIEENTNIGHEMLIAATGNVDNAYEFGKFCMGEAALAGASMSFAPIIDINYNWENPITNIRSFGDNPELVSAMGQAYVRGAQEAGGAVTIKHFPGDGVDGRDHHVVKSVNSLPFPEWMRTFGKVYRDNIDNGATGVMVGHISLPDYFQEDKEVGLRDVPASLNPALIQDLLRGELGFNGLVMTDASLMVGFGSQGKRRDLLPRAIAAGNDMFLFTKNLEEDYQFMVAGFREGIITEERLDDAMQRILGLKARLHLDARLERKTTLDSEITSKQLAKKVADEGVTLVKDTQHLLPIHSSEQQKIGIISLGNELDVFDILEQGASGIMKLALKFQKRKKKSHEAFGEILTGRGYQVSFIDHSQIKVMMESVKESIAEFTSKYDLIIYFVKKDTMSNQTNLRVEFKSLAGFDAPWFIHEIPTMLISVANPYHEYDFADVMTIINGYSPTDEVLQAIVDKMEGKTPFRGVSPVSMDFYTN</sequence>
<comment type="caution">
    <text evidence="7">The sequence shown here is derived from an EMBL/GenBank/DDBJ whole genome shotgun (WGS) entry which is preliminary data.</text>
</comment>
<evidence type="ECO:0000259" key="6">
    <source>
        <dbReference type="Pfam" id="PF00933"/>
    </source>
</evidence>
<protein>
    <recommendedName>
        <fullName evidence="3">beta-N-acetylhexosaminidase</fullName>
        <ecNumber evidence="3">3.2.1.52</ecNumber>
    </recommendedName>
</protein>
<dbReference type="InterPro" id="IPR036962">
    <property type="entry name" value="Glyco_hydro_3_N_sf"/>
</dbReference>
<organism evidence="7 8">
    <name type="scientific">Listeria grandensis</name>
    <dbReference type="NCBI Taxonomy" id="1494963"/>
    <lineage>
        <taxon>Bacteria</taxon>
        <taxon>Bacillati</taxon>
        <taxon>Bacillota</taxon>
        <taxon>Bacilli</taxon>
        <taxon>Bacillales</taxon>
        <taxon>Listeriaceae</taxon>
        <taxon>Listeria</taxon>
    </lineage>
</organism>
<dbReference type="InterPro" id="IPR017853">
    <property type="entry name" value="GH"/>
</dbReference>
<keyword evidence="5" id="KW-0326">Glycosidase</keyword>
<name>A0A7X0Y585_9LIST</name>
<dbReference type="Pfam" id="PF00933">
    <property type="entry name" value="Glyco_hydro_3"/>
    <property type="match status" value="1"/>
</dbReference>
<feature type="domain" description="Glycoside hydrolase family 3 N-terminal" evidence="6">
    <location>
        <begin position="29"/>
        <end position="345"/>
    </location>
</feature>
<dbReference type="RefSeq" id="WP_185526864.1">
    <property type="nucleotide sequence ID" value="NZ_JAARWN010000014.1"/>
</dbReference>
<dbReference type="GO" id="GO:0009254">
    <property type="term" value="P:peptidoglycan turnover"/>
    <property type="evidence" value="ECO:0007669"/>
    <property type="project" value="TreeGrafter"/>
</dbReference>
<dbReference type="InterPro" id="IPR001764">
    <property type="entry name" value="Glyco_hydro_3_N"/>
</dbReference>
<dbReference type="GO" id="GO:0004563">
    <property type="term" value="F:beta-N-acetylhexosaminidase activity"/>
    <property type="evidence" value="ECO:0007669"/>
    <property type="project" value="UniProtKB-EC"/>
</dbReference>
<evidence type="ECO:0000256" key="3">
    <source>
        <dbReference type="ARBA" id="ARBA00012663"/>
    </source>
</evidence>
<keyword evidence="4 7" id="KW-0378">Hydrolase</keyword>
<comment type="similarity">
    <text evidence="2">Belongs to the glycosyl hydrolase 3 family.</text>
</comment>
<dbReference type="Proteomes" id="UP000535908">
    <property type="component" value="Unassembled WGS sequence"/>
</dbReference>
<evidence type="ECO:0000313" key="7">
    <source>
        <dbReference type="EMBL" id="MBC1937236.1"/>
    </source>
</evidence>